<dbReference type="InterPro" id="IPR000413">
    <property type="entry name" value="Integrin_alpha"/>
</dbReference>
<dbReference type="InterPro" id="IPR028994">
    <property type="entry name" value="Integrin_alpha_N"/>
</dbReference>
<evidence type="ECO:0000256" key="4">
    <source>
        <dbReference type="ARBA" id="ARBA00023180"/>
    </source>
</evidence>
<dbReference type="PRINTS" id="PR01185">
    <property type="entry name" value="INTEGRINA"/>
</dbReference>
<evidence type="ECO:0000256" key="1">
    <source>
        <dbReference type="ARBA" id="ARBA00022729"/>
    </source>
</evidence>
<organism evidence="6 7">
    <name type="scientific">Pseudooctadecabacter jejudonensis</name>
    <dbReference type="NCBI Taxonomy" id="1391910"/>
    <lineage>
        <taxon>Bacteria</taxon>
        <taxon>Pseudomonadati</taxon>
        <taxon>Pseudomonadota</taxon>
        <taxon>Alphaproteobacteria</taxon>
        <taxon>Rhodobacterales</taxon>
        <taxon>Paracoccaceae</taxon>
        <taxon>Pseudooctadecabacter</taxon>
    </lineage>
</organism>
<dbReference type="SUPFAM" id="SSF69318">
    <property type="entry name" value="Integrin alpha N-terminal domain"/>
    <property type="match status" value="2"/>
</dbReference>
<feature type="domain" description="Biofilm-associated protein BapA-like prefix-like" evidence="5">
    <location>
        <begin position="4"/>
        <end position="69"/>
    </location>
</feature>
<dbReference type="GO" id="GO:0007155">
    <property type="term" value="P:cell adhesion"/>
    <property type="evidence" value="ECO:0007669"/>
    <property type="project" value="InterPro"/>
</dbReference>
<reference evidence="6 7" key="1">
    <citation type="submission" date="2017-03" db="EMBL/GenBank/DDBJ databases">
        <authorList>
            <person name="Afonso C.L."/>
            <person name="Miller P.J."/>
            <person name="Scott M.A."/>
            <person name="Spackman E."/>
            <person name="Goraichik I."/>
            <person name="Dimitrov K.M."/>
            <person name="Suarez D.L."/>
            <person name="Swayne D.E."/>
        </authorList>
    </citation>
    <scope>NUCLEOTIDE SEQUENCE [LARGE SCALE GENOMIC DNA]</scope>
    <source>
        <strain evidence="6 7">CECT 8397</strain>
    </source>
</reference>
<keyword evidence="4" id="KW-0325">Glycoprotein</keyword>
<dbReference type="SMART" id="SM00191">
    <property type="entry name" value="Int_alpha"/>
    <property type="match status" value="7"/>
</dbReference>
<name>A0A1Y5T974_9RHOB</name>
<dbReference type="NCBIfam" id="NF033677">
    <property type="entry name" value="biofilm_BapA_N"/>
    <property type="match status" value="1"/>
</dbReference>
<dbReference type="Proteomes" id="UP000193623">
    <property type="component" value="Unassembled WGS sequence"/>
</dbReference>
<dbReference type="Pfam" id="PF01839">
    <property type="entry name" value="FG-GAP"/>
    <property type="match status" value="5"/>
</dbReference>
<keyword evidence="2" id="KW-0677">Repeat</keyword>
<dbReference type="GO" id="GO:0008305">
    <property type="term" value="C:integrin complex"/>
    <property type="evidence" value="ECO:0007669"/>
    <property type="project" value="InterPro"/>
</dbReference>
<keyword evidence="7" id="KW-1185">Reference proteome</keyword>
<sequence length="1425" mass="142521">MPTIVNKETNAVTNIEAAAGRVVIVSPSDIYLDLASGEIADVARSGDDLILTLANGEILVLQDFYAFDEPLVFETAAPVAGDDDFTFLLAGLGASGLAVAAAAGGGSGGGNLEDPAPENDPLASIANFAENDAENPAPTVETFEAARVAGVTPQNLTQIIEAIAAVEGVDADTVEEVQAIVDGVNNPPVDPAQEALDIITAYAEDDINNPAPEVDTYSTAGVVGVTPENLEQVNAAIAAVEGADADTVEEVQAIVDGVNNPPVDPAQEALDIITAYAEDDINNPAPTVENFETAGVNGVDADNLEQVNAAIAAVEGVDADTVEEVQAIVDGVNAQIDALEIITNFAEDEINNPAPEVDTYSTAGVVGVTPDNLEQVNAAIAAVEGVDADTVEEVQAIVDGVNNPPVDPAQEALDIITAYAEDDINNPAPTVENFETAGVNGVDADNLAQVNEAIAAVEGVDADTVEEVQAIVDGVNNPPVDPAQEALDIITAYAEDDINNPAPEVDTYSTAGVVGVTPENLEQVNAAIAAVEGADADTVEEVQAIVDGVNNPPVDPAQEALDIITAYAEDDINNPAPTVENFETAGVNGVDADNLEQVNAAIAAVEGVDADTVEEVQAIVDGVNAQIDALEIITNFAEDEINNPAPEVDTYSTAGVVGVTPDNLEQVNAAIAAVEGVDADTVEEVQAIVDGVNNPPVDPAQEALDIITAYAEDDINNPAPTVENFETAGVNGVDADNLEQVNAAIAAVEGVDADTVGEVQAIVNNVNNPPSPELSIGDIAADDNDAGFVIRGVDAGDRSGGSASNIGDVNGDGLDDFVIGAVRADRNGTDSGTAYVVFGQEGGVSVDLSDIENGIGGFVINGEADNNNAGFSVSGGGDINGDGLADIIVGAPFNFGGGSASGAGYVVFGKGDTRAVDLDTFDPLIKLPGAAAGDEAGTSVASAGDVNGDGFDDFIVGAPGGADGAGESFVVFGGEGLTAVDPADIQAGTGGFTIVGANAGDAAGASVSSAGDVNGDGFDDLLIGAPDADTSFVVFGGADISTTIDLGDISQGTGGIVIGGADIGDDFGRSVSAAGDVNGDGISDFIIGAPVAQANGNNAAGQSFVVFGSTNLTDVNILDIEAGIGGFVINGARRDDDSGISVSGAGDINGDGLDDLIVGATDVDLVDPERVNNVGAGFVVFGKEDGTAVDLNDVIEGNGGFVVNGNISGDRAGSAVSGAGDVDGDGFDDLIVGSSLADGEDGQAVGNTFLIFGGGFGSEATQVGTEGNDTLTGSTAVDRLVAGNGDDVVIGGGGADVLRGGAGDDVLAVSDLDFADIDGGTGTDTLRLDGTGLTLDLTAVGDEEIAGIEQIDLNGGGNTLGFELSDLLNISDDSNTLRVFGEDNDTVDLADGFTANGSVTDGGVTFNVFENGQAIVEIEDTVSVI</sequence>
<dbReference type="InterPro" id="IPR013519">
    <property type="entry name" value="Int_alpha_beta-p"/>
</dbReference>
<dbReference type="EMBL" id="FWFT01000005">
    <property type="protein sequence ID" value="SLN56709.1"/>
    <property type="molecule type" value="Genomic_DNA"/>
</dbReference>
<dbReference type="InterPro" id="IPR048051">
    <property type="entry name" value="BapA-like_prefix-like"/>
</dbReference>
<gene>
    <name evidence="6" type="primary">hlyA_3</name>
    <name evidence="6" type="ORF">PSJ8397_03013</name>
</gene>
<dbReference type="OrthoDB" id="9342475at2"/>
<dbReference type="PANTHER" id="PTHR23221:SF7">
    <property type="entry name" value="PHOSPHATIDYLINOSITOL-GLYCAN-SPECIFIC PHOSPHOLIPASE D"/>
    <property type="match status" value="1"/>
</dbReference>
<dbReference type="PRINTS" id="PR00313">
    <property type="entry name" value="CABNDNGRPT"/>
</dbReference>
<evidence type="ECO:0000313" key="7">
    <source>
        <dbReference type="Proteomes" id="UP000193623"/>
    </source>
</evidence>
<keyword evidence="1" id="KW-0732">Signal</keyword>
<keyword evidence="3" id="KW-0378">Hydrolase</keyword>
<evidence type="ECO:0000256" key="2">
    <source>
        <dbReference type="ARBA" id="ARBA00022737"/>
    </source>
</evidence>
<dbReference type="SUPFAM" id="SSF51120">
    <property type="entry name" value="beta-Roll"/>
    <property type="match status" value="1"/>
</dbReference>
<dbReference type="RefSeq" id="WP_159453155.1">
    <property type="nucleotide sequence ID" value="NZ_FWFT01000005.1"/>
</dbReference>
<dbReference type="PANTHER" id="PTHR23221">
    <property type="entry name" value="GLYCOSYLPHOSPHATIDYLINOSITOL PHOSPHOLIPASE D"/>
    <property type="match status" value="1"/>
</dbReference>
<evidence type="ECO:0000256" key="3">
    <source>
        <dbReference type="ARBA" id="ARBA00022801"/>
    </source>
</evidence>
<dbReference type="GO" id="GO:0016787">
    <property type="term" value="F:hydrolase activity"/>
    <property type="evidence" value="ECO:0007669"/>
    <property type="project" value="UniProtKB-KW"/>
</dbReference>
<protein>
    <submittedName>
        <fullName evidence="6">Hemolysin, plasmid</fullName>
    </submittedName>
</protein>
<evidence type="ECO:0000259" key="5">
    <source>
        <dbReference type="Pfam" id="PF22783"/>
    </source>
</evidence>
<dbReference type="InterPro" id="IPR013517">
    <property type="entry name" value="FG-GAP"/>
</dbReference>
<evidence type="ECO:0000313" key="6">
    <source>
        <dbReference type="EMBL" id="SLN56709.1"/>
    </source>
</evidence>
<dbReference type="InterPro" id="IPR011049">
    <property type="entry name" value="Serralysin-like_metalloprot_C"/>
</dbReference>
<proteinExistence type="predicted"/>
<dbReference type="Gene3D" id="2.130.10.130">
    <property type="entry name" value="Integrin alpha, N-terminal"/>
    <property type="match status" value="4"/>
</dbReference>
<dbReference type="Pfam" id="PF22783">
    <property type="entry name" value="BapA_N"/>
    <property type="match status" value="1"/>
</dbReference>
<accession>A0A1Y5T974</accession>
<dbReference type="PROSITE" id="PS51470">
    <property type="entry name" value="FG_GAP"/>
    <property type="match status" value="5"/>
</dbReference>